<comment type="caution">
    <text evidence="2">The sequence shown here is derived from an EMBL/GenBank/DDBJ whole genome shotgun (WGS) entry which is preliminary data.</text>
</comment>
<keyword evidence="3" id="KW-1185">Reference proteome</keyword>
<evidence type="ECO:0000256" key="1">
    <source>
        <dbReference type="SAM" id="SignalP"/>
    </source>
</evidence>
<reference evidence="2 3" key="1">
    <citation type="submission" date="2021-03" db="EMBL/GenBank/DDBJ databases">
        <title>novel species isolated from a fishpond in China.</title>
        <authorList>
            <person name="Lu H."/>
            <person name="Cai Z."/>
        </authorList>
    </citation>
    <scope>NUCLEOTIDE SEQUENCE [LARGE SCALE GENOMIC DNA]</scope>
    <source>
        <strain evidence="2 3">Y57</strain>
    </source>
</reference>
<evidence type="ECO:0000313" key="3">
    <source>
        <dbReference type="Proteomes" id="UP000663992"/>
    </source>
</evidence>
<feature type="chain" id="PRO_5046149289" description="Common-antigen outer membrane protein" evidence="1">
    <location>
        <begin position="22"/>
        <end position="126"/>
    </location>
</feature>
<gene>
    <name evidence="2" type="ORF">J0A65_11130</name>
</gene>
<evidence type="ECO:0000313" key="2">
    <source>
        <dbReference type="EMBL" id="MBN7820421.1"/>
    </source>
</evidence>
<protein>
    <recommendedName>
        <fullName evidence="4">Common-antigen outer membrane protein</fullName>
    </recommendedName>
</protein>
<feature type="signal peptide" evidence="1">
    <location>
        <begin position="1"/>
        <end position="21"/>
    </location>
</feature>
<organism evidence="2 3">
    <name type="scientific">Bowmanella yangjiangensis</name>
    <dbReference type="NCBI Taxonomy" id="2811230"/>
    <lineage>
        <taxon>Bacteria</taxon>
        <taxon>Pseudomonadati</taxon>
        <taxon>Pseudomonadota</taxon>
        <taxon>Gammaproteobacteria</taxon>
        <taxon>Alteromonadales</taxon>
        <taxon>Alteromonadaceae</taxon>
        <taxon>Bowmanella</taxon>
    </lineage>
</organism>
<name>A0ABS3CVI1_9ALTE</name>
<proteinExistence type="predicted"/>
<dbReference type="Proteomes" id="UP000663992">
    <property type="component" value="Unassembled WGS sequence"/>
</dbReference>
<sequence>MFKKNILVIFSLSFMYGCASAPEQPVSTRALVATTAEIDYRTLPSSYTNLLSSPKTTDVQIGNFTASIGDLYFSAAGYPCRKLKFQSDTAAQINLNVACQRKAGSNWSITRPVLANDTQVWIIENN</sequence>
<evidence type="ECO:0008006" key="4">
    <source>
        <dbReference type="Google" id="ProtNLM"/>
    </source>
</evidence>
<accession>A0ABS3CVI1</accession>
<dbReference type="PROSITE" id="PS51257">
    <property type="entry name" value="PROKAR_LIPOPROTEIN"/>
    <property type="match status" value="1"/>
</dbReference>
<dbReference type="EMBL" id="JAFKCS010000009">
    <property type="protein sequence ID" value="MBN7820421.1"/>
    <property type="molecule type" value="Genomic_DNA"/>
</dbReference>
<dbReference type="RefSeq" id="WP_206594255.1">
    <property type="nucleotide sequence ID" value="NZ_JAFKCS010000009.1"/>
</dbReference>
<keyword evidence="1" id="KW-0732">Signal</keyword>